<gene>
    <name evidence="1" type="ORF">PGTUg99_016392</name>
</gene>
<accession>A0A5B0NBW2</accession>
<dbReference type="EMBL" id="VDEP01000412">
    <property type="protein sequence ID" value="KAA1086266.1"/>
    <property type="molecule type" value="Genomic_DNA"/>
</dbReference>
<dbReference type="Proteomes" id="UP000325313">
    <property type="component" value="Unassembled WGS sequence"/>
</dbReference>
<evidence type="ECO:0000313" key="2">
    <source>
        <dbReference type="Proteomes" id="UP000325313"/>
    </source>
</evidence>
<evidence type="ECO:0000313" key="1">
    <source>
        <dbReference type="EMBL" id="KAA1086266.1"/>
    </source>
</evidence>
<reference evidence="1 2" key="1">
    <citation type="submission" date="2019-05" db="EMBL/GenBank/DDBJ databases">
        <title>Emergence of the Ug99 lineage of the wheat stem rust pathogen through somatic hybridization.</title>
        <authorList>
            <person name="Li F."/>
            <person name="Upadhyaya N.M."/>
            <person name="Sperschneider J."/>
            <person name="Matny O."/>
            <person name="Nguyen-Phuc H."/>
            <person name="Mago R."/>
            <person name="Raley C."/>
            <person name="Miller M.E."/>
            <person name="Silverstein K.A.T."/>
            <person name="Henningsen E."/>
            <person name="Hirsch C.D."/>
            <person name="Visser B."/>
            <person name="Pretorius Z.A."/>
            <person name="Steffenson B.J."/>
            <person name="Schwessinger B."/>
            <person name="Dodds P.N."/>
            <person name="Figueroa M."/>
        </authorList>
    </citation>
    <scope>NUCLEOTIDE SEQUENCE [LARGE SCALE GENOMIC DNA]</scope>
    <source>
        <strain evidence="1 2">Ug99</strain>
    </source>
</reference>
<sequence>MFGIQDSMIRAYMVWIAIIVYYVQLSEARHNLERRAGGGRLVHCINYLDSLGISSVRVVCTDYRQTEFQCDRSRCNSGLGPNSDPVKNPFSKMVFRNCKPPDYTGPGKTVSNIVSMQVDDGRIAIQAGDINNPVLNYYDCTMAENPLRPYCQGCTLLR</sequence>
<organism evidence="1 2">
    <name type="scientific">Puccinia graminis f. sp. tritici</name>
    <dbReference type="NCBI Taxonomy" id="56615"/>
    <lineage>
        <taxon>Eukaryota</taxon>
        <taxon>Fungi</taxon>
        <taxon>Dikarya</taxon>
        <taxon>Basidiomycota</taxon>
        <taxon>Pucciniomycotina</taxon>
        <taxon>Pucciniomycetes</taxon>
        <taxon>Pucciniales</taxon>
        <taxon>Pucciniaceae</taxon>
        <taxon>Puccinia</taxon>
    </lineage>
</organism>
<protein>
    <submittedName>
        <fullName evidence="1">Uncharacterized protein</fullName>
    </submittedName>
</protein>
<proteinExistence type="predicted"/>
<comment type="caution">
    <text evidence="1">The sequence shown here is derived from an EMBL/GenBank/DDBJ whole genome shotgun (WGS) entry which is preliminary data.</text>
</comment>
<name>A0A5B0NBW2_PUCGR</name>
<dbReference type="AlphaFoldDB" id="A0A5B0NBW2"/>